<dbReference type="PROSITE" id="PS00615">
    <property type="entry name" value="C_TYPE_LECTIN_1"/>
    <property type="match status" value="1"/>
</dbReference>
<evidence type="ECO:0000259" key="3">
    <source>
        <dbReference type="PROSITE" id="PS50041"/>
    </source>
</evidence>
<dbReference type="Pfam" id="PF00059">
    <property type="entry name" value="Lectin_C"/>
    <property type="match status" value="2"/>
</dbReference>
<dbReference type="PANTHER" id="PTHR22803">
    <property type="entry name" value="MANNOSE, PHOSPHOLIPASE, LECTIN RECEPTOR RELATED"/>
    <property type="match status" value="1"/>
</dbReference>
<dbReference type="InterPro" id="IPR016186">
    <property type="entry name" value="C-type_lectin-like/link_sf"/>
</dbReference>
<dbReference type="AlphaFoldDB" id="A0A914Z6V8"/>
<keyword evidence="4" id="KW-1185">Reference proteome</keyword>
<organism evidence="4 5">
    <name type="scientific">Panagrolaimus superbus</name>
    <dbReference type="NCBI Taxonomy" id="310955"/>
    <lineage>
        <taxon>Eukaryota</taxon>
        <taxon>Metazoa</taxon>
        <taxon>Ecdysozoa</taxon>
        <taxon>Nematoda</taxon>
        <taxon>Chromadorea</taxon>
        <taxon>Rhabditida</taxon>
        <taxon>Tylenchina</taxon>
        <taxon>Panagrolaimomorpha</taxon>
        <taxon>Panagrolaimoidea</taxon>
        <taxon>Panagrolaimidae</taxon>
        <taxon>Panagrolaimus</taxon>
    </lineage>
</organism>
<feature type="domain" description="C-type lectin" evidence="3">
    <location>
        <begin position="171"/>
        <end position="283"/>
    </location>
</feature>
<name>A0A914Z6V8_9BILA</name>
<dbReference type="CDD" id="cd00037">
    <property type="entry name" value="CLECT"/>
    <property type="match status" value="1"/>
</dbReference>
<evidence type="ECO:0000313" key="4">
    <source>
        <dbReference type="Proteomes" id="UP000887577"/>
    </source>
</evidence>
<feature type="domain" description="C-type lectin" evidence="3">
    <location>
        <begin position="27"/>
        <end position="145"/>
    </location>
</feature>
<proteinExistence type="predicted"/>
<protein>
    <submittedName>
        <fullName evidence="5">C-type lectin domain-containing protein</fullName>
    </submittedName>
</protein>
<dbReference type="SUPFAM" id="SSF56436">
    <property type="entry name" value="C-type lectin-like"/>
    <property type="match status" value="2"/>
</dbReference>
<dbReference type="InterPro" id="IPR018378">
    <property type="entry name" value="C-type_lectin_CS"/>
</dbReference>
<dbReference type="InterPro" id="IPR050111">
    <property type="entry name" value="C-type_lectin/snaclec_domain"/>
</dbReference>
<evidence type="ECO:0000256" key="1">
    <source>
        <dbReference type="ARBA" id="ARBA00023157"/>
    </source>
</evidence>
<sequence length="286" mass="31667">MRLSLFLSFICLISAVFGYCPPGSYEWQTHCFFYQSSATGFSTAETNCISIGGHLASIHDGFTNSLLNQQALSFFNGSTDFWIGLDNLQTMENKWVWTDGGNFDFFDWSSGKPDNLQTQNCVTINMTDGRWQNINCFSSKPYICAVSNAAVVTTTPSNAYPCAGGFVYFEPTNSCYGVFSYQIDQKWSNAESYCESFGGHLTSVHSYAEFRLIGAFAAYGKYAPWSGLFSNDGGRSWQWSDRSPVDFLLWQPGYPSGSGPCVALAHSGLVNSECNDEQPMICKIPL</sequence>
<dbReference type="WBParaSite" id="PSU_v2.g7635.t1">
    <property type="protein sequence ID" value="PSU_v2.g7635.t1"/>
    <property type="gene ID" value="PSU_v2.g7635"/>
</dbReference>
<keyword evidence="1" id="KW-1015">Disulfide bond</keyword>
<reference evidence="5" key="1">
    <citation type="submission" date="2022-11" db="UniProtKB">
        <authorList>
            <consortium name="WormBaseParasite"/>
        </authorList>
    </citation>
    <scope>IDENTIFICATION</scope>
</reference>
<dbReference type="SMART" id="SM00034">
    <property type="entry name" value="CLECT"/>
    <property type="match status" value="2"/>
</dbReference>
<evidence type="ECO:0000256" key="2">
    <source>
        <dbReference type="SAM" id="SignalP"/>
    </source>
</evidence>
<dbReference type="InterPro" id="IPR001304">
    <property type="entry name" value="C-type_lectin-like"/>
</dbReference>
<dbReference type="PROSITE" id="PS50041">
    <property type="entry name" value="C_TYPE_LECTIN_2"/>
    <property type="match status" value="2"/>
</dbReference>
<dbReference type="Gene3D" id="3.10.100.10">
    <property type="entry name" value="Mannose-Binding Protein A, subunit A"/>
    <property type="match status" value="2"/>
</dbReference>
<feature type="signal peptide" evidence="2">
    <location>
        <begin position="1"/>
        <end position="18"/>
    </location>
</feature>
<accession>A0A914Z6V8</accession>
<dbReference type="Proteomes" id="UP000887577">
    <property type="component" value="Unplaced"/>
</dbReference>
<dbReference type="InterPro" id="IPR016187">
    <property type="entry name" value="CTDL_fold"/>
</dbReference>
<keyword evidence="2" id="KW-0732">Signal</keyword>
<evidence type="ECO:0000313" key="5">
    <source>
        <dbReference type="WBParaSite" id="PSU_v2.g7635.t1"/>
    </source>
</evidence>
<feature type="chain" id="PRO_5036929340" evidence="2">
    <location>
        <begin position="19"/>
        <end position="286"/>
    </location>
</feature>